<dbReference type="InterPro" id="IPR006583">
    <property type="entry name" value="PAN-3_domain"/>
</dbReference>
<keyword evidence="1" id="KW-0732">Signal</keyword>
<proteinExistence type="predicted"/>
<name>A0A9P5LIK9_9HYPO</name>
<organism evidence="3 4">
    <name type="scientific">Cylindrodendrum hubeiense</name>
    <dbReference type="NCBI Taxonomy" id="595255"/>
    <lineage>
        <taxon>Eukaryota</taxon>
        <taxon>Fungi</taxon>
        <taxon>Dikarya</taxon>
        <taxon>Ascomycota</taxon>
        <taxon>Pezizomycotina</taxon>
        <taxon>Sordariomycetes</taxon>
        <taxon>Hypocreomycetidae</taxon>
        <taxon>Hypocreales</taxon>
        <taxon>Nectriaceae</taxon>
        <taxon>Cylindrodendrum</taxon>
    </lineage>
</organism>
<dbReference type="Proteomes" id="UP000722485">
    <property type="component" value="Unassembled WGS sequence"/>
</dbReference>
<evidence type="ECO:0000313" key="3">
    <source>
        <dbReference type="EMBL" id="KAF7552654.1"/>
    </source>
</evidence>
<feature type="signal peptide" evidence="1">
    <location>
        <begin position="1"/>
        <end position="24"/>
    </location>
</feature>
<dbReference type="OrthoDB" id="10338095at2759"/>
<sequence>MAFINPRTLLAAVLLVASSVNVSAGICKPTVDPSTFTHTCSEGRRSRAEKRLVRGDQPLCDEPNRLTNLSYQLGHQQGLTWEECATWCYETDMCTAITSDINDNCAIWRGTHEEAGIASQTRYEEYLSDITCFTCWSIVEEEERR</sequence>
<reference evidence="3" key="1">
    <citation type="submission" date="2020-03" db="EMBL/GenBank/DDBJ databases">
        <title>Draft Genome Sequence of Cylindrodendrum hubeiense.</title>
        <authorList>
            <person name="Buettner E."/>
            <person name="Kellner H."/>
        </authorList>
    </citation>
    <scope>NUCLEOTIDE SEQUENCE</scope>
    <source>
        <strain evidence="3">IHI 201604</strain>
    </source>
</reference>
<feature type="domain" description="PAN-3" evidence="2">
    <location>
        <begin position="75"/>
        <end position="108"/>
    </location>
</feature>
<dbReference type="Pfam" id="PF08277">
    <property type="entry name" value="PAN_3"/>
    <property type="match status" value="1"/>
</dbReference>
<comment type="caution">
    <text evidence="3">The sequence shown here is derived from an EMBL/GenBank/DDBJ whole genome shotgun (WGS) entry which is preliminary data.</text>
</comment>
<accession>A0A9P5LIK9</accession>
<dbReference type="EMBL" id="JAANBB010000057">
    <property type="protein sequence ID" value="KAF7552654.1"/>
    <property type="molecule type" value="Genomic_DNA"/>
</dbReference>
<feature type="chain" id="PRO_5040374033" description="PAN-3 domain-containing protein" evidence="1">
    <location>
        <begin position="25"/>
        <end position="145"/>
    </location>
</feature>
<evidence type="ECO:0000259" key="2">
    <source>
        <dbReference type="Pfam" id="PF08277"/>
    </source>
</evidence>
<evidence type="ECO:0000313" key="4">
    <source>
        <dbReference type="Proteomes" id="UP000722485"/>
    </source>
</evidence>
<keyword evidence="4" id="KW-1185">Reference proteome</keyword>
<protein>
    <recommendedName>
        <fullName evidence="2">PAN-3 domain-containing protein</fullName>
    </recommendedName>
</protein>
<evidence type="ECO:0000256" key="1">
    <source>
        <dbReference type="SAM" id="SignalP"/>
    </source>
</evidence>
<dbReference type="AlphaFoldDB" id="A0A9P5LIK9"/>
<gene>
    <name evidence="3" type="ORF">G7Z17_g4145</name>
</gene>